<dbReference type="InterPro" id="IPR011050">
    <property type="entry name" value="Pectin_lyase_fold/virulence"/>
</dbReference>
<dbReference type="InterPro" id="IPR008979">
    <property type="entry name" value="Galactose-bd-like_sf"/>
</dbReference>
<dbReference type="Pfam" id="PF14592">
    <property type="entry name" value="Chondroitinas_B"/>
    <property type="match status" value="1"/>
</dbReference>
<dbReference type="KEGG" id="fnk:E1750_01100"/>
<dbReference type="NCBIfam" id="TIGR04183">
    <property type="entry name" value="Por_Secre_tail"/>
    <property type="match status" value="1"/>
</dbReference>
<feature type="domain" description="F5/8 type C" evidence="2">
    <location>
        <begin position="607"/>
        <end position="763"/>
    </location>
</feature>
<dbReference type="Gene3D" id="2.160.20.10">
    <property type="entry name" value="Single-stranded right-handed beta-helix, Pectin lyase-like"/>
    <property type="match status" value="1"/>
</dbReference>
<dbReference type="InterPro" id="IPR039513">
    <property type="entry name" value="PL-6"/>
</dbReference>
<dbReference type="InterPro" id="IPR012334">
    <property type="entry name" value="Pectin_lyas_fold"/>
</dbReference>
<dbReference type="Pfam" id="PF19190">
    <property type="entry name" value="BACON_2"/>
    <property type="match status" value="1"/>
</dbReference>
<dbReference type="AlphaFoldDB" id="A0A4P6Y5N7"/>
<name>A0A4P6Y5N7_9FLAO</name>
<dbReference type="InterPro" id="IPR000421">
    <property type="entry name" value="FA58C"/>
</dbReference>
<dbReference type="Gene3D" id="2.60.40.10">
    <property type="entry name" value="Immunoglobulins"/>
    <property type="match status" value="1"/>
</dbReference>
<evidence type="ECO:0000313" key="4">
    <source>
        <dbReference type="Proteomes" id="UP000291124"/>
    </source>
</evidence>
<dbReference type="InterPro" id="IPR013783">
    <property type="entry name" value="Ig-like_fold"/>
</dbReference>
<dbReference type="Pfam" id="PF18962">
    <property type="entry name" value="Por_Secre_tail"/>
    <property type="match status" value="1"/>
</dbReference>
<dbReference type="InterPro" id="IPR006626">
    <property type="entry name" value="PbH1"/>
</dbReference>
<evidence type="ECO:0000313" key="3">
    <source>
        <dbReference type="EMBL" id="QBN17451.1"/>
    </source>
</evidence>
<organism evidence="3 4">
    <name type="scientific">Flavobacterium nackdongense</name>
    <dbReference type="NCBI Taxonomy" id="2547394"/>
    <lineage>
        <taxon>Bacteria</taxon>
        <taxon>Pseudomonadati</taxon>
        <taxon>Bacteroidota</taxon>
        <taxon>Flavobacteriia</taxon>
        <taxon>Flavobacteriales</taxon>
        <taxon>Flavobacteriaceae</taxon>
        <taxon>Flavobacterium</taxon>
    </lineage>
</organism>
<dbReference type="OrthoDB" id="6475864at2"/>
<evidence type="ECO:0000259" key="2">
    <source>
        <dbReference type="PROSITE" id="PS50022"/>
    </source>
</evidence>
<dbReference type="Proteomes" id="UP000291124">
    <property type="component" value="Chromosome"/>
</dbReference>
<dbReference type="CDD" id="cd14251">
    <property type="entry name" value="PL-6"/>
    <property type="match status" value="1"/>
</dbReference>
<dbReference type="SUPFAM" id="SSF49785">
    <property type="entry name" value="Galactose-binding domain-like"/>
    <property type="match status" value="1"/>
</dbReference>
<accession>A0A4P6Y5N7</accession>
<sequence>MTSSTATKPFSFYFYKAFLFFSCFIGLCAKGQNVYTTVSALQTAVNTAASTGGTFILKDGTYSNASFTFISIKASSNLPILIKSETIGGVILTNDSKFSLSKCTFITVQGFNFNCSGSNSLVKLSGCNNIRFTRNIFKLTTTVPVKWFYIGGVYNDLVYPYLDPSHHNRIDHNIFQDKTLPGHYITVDGNNSVDQSQYDLIDHNYFKNNSPRAVNEQESIRVGWSDMSKSSGYTTIEYNLFENCDGDPEVVSIKSCDNIVRHNTFNGSYGTLSFRHGNRNRAEGNYFFGNNRPIGLAPDGTTNLYTGGIRVYGTDHVIINNYFEGLNGTRWDAPITLTQGDVDQTSTSLSSHFRPERIIIAYNTLVNNDYGIELGFTNNGAYTKGMLNITIANNLITGSKNSLVKIVDGKDPGSNVTWSNNLMYPTAGAAMVSGGTMTTSFSPAQALNENPNLVFDSAQGTWRTAATTPVYNNTNAVVTTEDIDGQTRPTPSNPGADHYSADVMSVRYQPMTSATVGPNAYEANEPVPESLVLTPIPSFGASGGSQVTTVTSNVNWTATIDKPSWMSINPISGTNDGSITVVVTANSTFATRTGTITVVGGSLTRILTITQAGLVSTTPIINAGAAGYPVTVTATQEQITAPNSNYASNTLDKNTSSKWSDLGIGSTTNPYGVLTYDLSGVYSLESIKIATTGSSSKWYFYGIQFSLDGINYSPMINLTSAAAGPSTFQTYLFSDVARYVKITGAGNNSSAFTTISEIEFYGNAIPLSVVKNEQLNSLIVYPNPASTVLNLQLANKNYKKVYVFSMDGKLVLNAENDNLKSNHFTIDVSALKQGNYVLKLIDESGKIFNSKIITIAN</sequence>
<dbReference type="EMBL" id="CP037933">
    <property type="protein sequence ID" value="QBN17451.1"/>
    <property type="molecule type" value="Genomic_DNA"/>
</dbReference>
<dbReference type="InterPro" id="IPR026444">
    <property type="entry name" value="Secre_tail"/>
</dbReference>
<reference evidence="4" key="1">
    <citation type="submission" date="2019-03" db="EMBL/GenBank/DDBJ databases">
        <title>Flavobacterium sp.</title>
        <authorList>
            <person name="Kim H."/>
        </authorList>
    </citation>
    <scope>NUCLEOTIDE SEQUENCE [LARGE SCALE GENOMIC DNA]</scope>
    <source>
        <strain evidence="4">GS13</strain>
    </source>
</reference>
<dbReference type="Gene3D" id="2.60.120.260">
    <property type="entry name" value="Galactose-binding domain-like"/>
    <property type="match status" value="1"/>
</dbReference>
<dbReference type="SUPFAM" id="SSF51126">
    <property type="entry name" value="Pectin lyase-like"/>
    <property type="match status" value="1"/>
</dbReference>
<evidence type="ECO:0000256" key="1">
    <source>
        <dbReference type="ARBA" id="ARBA00022729"/>
    </source>
</evidence>
<dbReference type="PROSITE" id="PS50022">
    <property type="entry name" value="FA58C_3"/>
    <property type="match status" value="1"/>
</dbReference>
<protein>
    <submittedName>
        <fullName evidence="3">T9SS type A sorting domain-containing protein</fullName>
    </submittedName>
</protein>
<proteinExistence type="predicted"/>
<dbReference type="CDD" id="cd14948">
    <property type="entry name" value="BACON"/>
    <property type="match status" value="1"/>
</dbReference>
<dbReference type="InterPro" id="IPR024361">
    <property type="entry name" value="BACON"/>
</dbReference>
<dbReference type="SMART" id="SM00710">
    <property type="entry name" value="PbH1"/>
    <property type="match status" value="5"/>
</dbReference>
<keyword evidence="1" id="KW-0732">Signal</keyword>
<dbReference type="RefSeq" id="WP_133274982.1">
    <property type="nucleotide sequence ID" value="NZ_CP037933.1"/>
</dbReference>
<gene>
    <name evidence="3" type="ORF">E1750_01100</name>
</gene>
<keyword evidence="4" id="KW-1185">Reference proteome</keyword>